<dbReference type="RefSeq" id="WP_182458996.1">
    <property type="nucleotide sequence ID" value="NZ_CP059732.1"/>
</dbReference>
<sequence length="331" mass="37121">MKAFVVIILSYLGLSTHELVYGQQAVHIQAHEHGSGILRTRSGECFVITPAHVVQDMNKPFSIWGPRSVLSTGELVELYPYDLAIVRIIAGGEQYCTDWQIDVNYENILTGSVDGFLDIAQLNGIVKSMKVFLLEKDNIRIVIRPYFPKEQISKGMSGSSLYTIVNGKKVFLGMLQAIENPETGIILKANVMESILSNFFDVTNTRRKVEVAVITVKESSMNGFELAEKASEILSKQYVNYSFVPYEKGKLNSTKPVCEISEFTENDPENRANGQIHKYKTHVTLTVKHNGQVISRETLDGSGTDYSKENAQTLSIIRTLELTEKLKFSKR</sequence>
<dbReference type="EMBL" id="CP059732">
    <property type="protein sequence ID" value="QMW01717.1"/>
    <property type="molecule type" value="Genomic_DNA"/>
</dbReference>
<gene>
    <name evidence="1" type="ORF">H3H32_27770</name>
</gene>
<dbReference type="SUPFAM" id="SSF50494">
    <property type="entry name" value="Trypsin-like serine proteases"/>
    <property type="match status" value="1"/>
</dbReference>
<dbReference type="InterPro" id="IPR009003">
    <property type="entry name" value="Peptidase_S1_PA"/>
</dbReference>
<name>A0A7G5GS75_9BACT</name>
<dbReference type="Proteomes" id="UP000515369">
    <property type="component" value="Chromosome"/>
</dbReference>
<organism evidence="1 2">
    <name type="scientific">Spirosoma foliorum</name>
    <dbReference type="NCBI Taxonomy" id="2710596"/>
    <lineage>
        <taxon>Bacteria</taxon>
        <taxon>Pseudomonadati</taxon>
        <taxon>Bacteroidota</taxon>
        <taxon>Cytophagia</taxon>
        <taxon>Cytophagales</taxon>
        <taxon>Cytophagaceae</taxon>
        <taxon>Spirosoma</taxon>
    </lineage>
</organism>
<accession>A0A7G5GS75</accession>
<evidence type="ECO:0000313" key="1">
    <source>
        <dbReference type="EMBL" id="QMW01717.1"/>
    </source>
</evidence>
<protein>
    <recommendedName>
        <fullName evidence="3">Trypsin-like peptidase domain-containing protein</fullName>
    </recommendedName>
</protein>
<dbReference type="KEGG" id="sfol:H3H32_27770"/>
<proteinExistence type="predicted"/>
<keyword evidence="2" id="KW-1185">Reference proteome</keyword>
<dbReference type="AlphaFoldDB" id="A0A7G5GS75"/>
<evidence type="ECO:0000313" key="2">
    <source>
        <dbReference type="Proteomes" id="UP000515369"/>
    </source>
</evidence>
<reference evidence="1 2" key="1">
    <citation type="submission" date="2020-07" db="EMBL/GenBank/DDBJ databases">
        <title>Spirosoma foliorum sp. nov., isolated from the leaves on the Nejang mountain Korea, Republic of.</title>
        <authorList>
            <person name="Ho H."/>
            <person name="Lee Y.-J."/>
            <person name="Nurcahyanto D.-A."/>
            <person name="Kim S.-G."/>
        </authorList>
    </citation>
    <scope>NUCLEOTIDE SEQUENCE [LARGE SCALE GENOMIC DNA]</scope>
    <source>
        <strain evidence="1 2">PL0136</strain>
    </source>
</reference>
<evidence type="ECO:0008006" key="3">
    <source>
        <dbReference type="Google" id="ProtNLM"/>
    </source>
</evidence>